<dbReference type="FunFam" id="3.30.980.10:FF:000004">
    <property type="entry name" value="Alanine--tRNA ligase, cytoplasmic"/>
    <property type="match status" value="1"/>
</dbReference>
<evidence type="ECO:0000259" key="24">
    <source>
        <dbReference type="PROSITE" id="PS50860"/>
    </source>
</evidence>
<dbReference type="Gene3D" id="3.40.50.300">
    <property type="entry name" value="P-loop containing nucleotide triphosphate hydrolases"/>
    <property type="match status" value="1"/>
</dbReference>
<keyword evidence="26" id="KW-1185">Reference proteome</keyword>
<accession>A0A1B0C6Y2</accession>
<feature type="domain" description="RecA family profile 1" evidence="22">
    <location>
        <begin position="37"/>
        <end position="196"/>
    </location>
</feature>
<evidence type="ECO:0000256" key="16">
    <source>
        <dbReference type="ARBA" id="ARBA00023125"/>
    </source>
</evidence>
<dbReference type="Pfam" id="PF00154">
    <property type="entry name" value="RecA_N"/>
    <property type="match status" value="1"/>
</dbReference>
<dbReference type="NCBIfam" id="TIGR01455">
    <property type="entry name" value="glmM"/>
    <property type="match status" value="1"/>
</dbReference>
<dbReference type="FunFam" id="3.30.310.50:FF:000001">
    <property type="entry name" value="Phosphoglucosamine mutase"/>
    <property type="match status" value="1"/>
</dbReference>
<dbReference type="GO" id="GO:0006310">
    <property type="term" value="P:DNA recombination"/>
    <property type="evidence" value="ECO:0007669"/>
    <property type="project" value="UniProtKB-KW"/>
</dbReference>
<dbReference type="Gene3D" id="2.40.30.130">
    <property type="match status" value="1"/>
</dbReference>
<dbReference type="GO" id="GO:0002161">
    <property type="term" value="F:aminoacyl-tRNA deacylase activity"/>
    <property type="evidence" value="ECO:0007669"/>
    <property type="project" value="TreeGrafter"/>
</dbReference>
<keyword evidence="14 20" id="KW-0694">RNA-binding</keyword>
<comment type="domain">
    <text evidence="20">Consists of three domains; the N-terminal catalytic domain, the editing domain and the C-terminal C-Ala domain. The editing domain removes incorrectly charged amino acids, while the C-Ala domain, along with tRNA(Ala), serves as a bridge to cooperatively bring together the editing and aminoacylation centers thus stimulating deacylation of misacylated tRNAs.</text>
</comment>
<dbReference type="GO" id="GO:0005524">
    <property type="term" value="F:ATP binding"/>
    <property type="evidence" value="ECO:0007669"/>
    <property type="project" value="UniProtKB-UniRule"/>
</dbReference>
<keyword evidence="11" id="KW-0862">Zinc</keyword>
<dbReference type="Gene3D" id="3.30.930.10">
    <property type="entry name" value="Bira Bifunctional Protein, Domain 2"/>
    <property type="match status" value="1"/>
</dbReference>
<dbReference type="Pfam" id="PF00408">
    <property type="entry name" value="PGM_PMM_IV"/>
    <property type="match status" value="1"/>
</dbReference>
<reference evidence="26" key="1">
    <citation type="submission" date="2015-01" db="EMBL/GenBank/DDBJ databases">
        <authorList>
            <person name="Aksoy S."/>
            <person name="Warren W."/>
            <person name="Wilson R.K."/>
        </authorList>
    </citation>
    <scope>NUCLEOTIDE SEQUENCE [LARGE SCALE GENOMIC DNA]</scope>
    <source>
        <strain evidence="26">IAEA</strain>
    </source>
</reference>
<evidence type="ECO:0000256" key="17">
    <source>
        <dbReference type="ARBA" id="ARBA00023146"/>
    </source>
</evidence>
<evidence type="ECO:0000313" key="26">
    <source>
        <dbReference type="Proteomes" id="UP000092460"/>
    </source>
</evidence>
<dbReference type="Pfam" id="PF02878">
    <property type="entry name" value="PGM_PMM_I"/>
    <property type="match status" value="1"/>
</dbReference>
<comment type="similarity">
    <text evidence="2 20">Belongs to the class-II aminoacyl-tRNA synthetase family.</text>
</comment>
<sequence length="1343" mass="149929">MNIKNSKKQALDAAMYQIEKQFGQGTIMRLGEDRSMDIETISTGSLSLDVALGAGGLPMGRIVEIYGPESSGKTTLTLTIIAEAQKKGKTCAFIDAEHALDPNYAKLLGVDIDNLLCSQPDTGEQALEICDVLTKSNVINLIVVDSVAALTPKAEIDGEIGDLHIGLAARMMSQAMRKLARNLKHANTLLIFINQIRVKIGTIFGNPEVTTGGNALKFYASVRLDIRKIGSVKDGESIIGSETRVKVVKNKIAVPFKQAEFQILYGFGINTAGEILNLGVKYSIIEKLGSCGSSLVAQNDKTVLFTNSGMHQFKNVFLGLEEIQYPCVATAQRCIRAGGKHNDFNMVGKTKIHHTFFEMLGNFSFGAYFKVEAIQFAWELLTGKEWFDLPKERLLVTVYYKDQTTYDIWTNKTTINPKNVIFIKDKQNTPYHSDNFWTMGNYGPCGPCSEVFYCFSNPARINDLFLKDQCIEIWNLVFMQFNLESTGKLLPLPKLSIDTGMGLERIASVLQKVNSNYEIDIFKFLIQEISKVIKINDIDLTSHKIISDHIRAAVFLIYDDVIPSNSGRGYVLRRIIRRAILRGNIDLNENCFFYKLVDPVVQIMSYIDVQLYNRQDYIKKIIKTEEELFLNSIKKGIQFFNKKLIKIRNNILSGDVIFKLHDTYGFPVDLTRKICNKKNINFDQSGFDIAMKMQKHQSYQNSYFKNFSHYIVNKNSTIFCGFNNFKCIAKITAIYHDKISTEQIKKNQEALIILNTTTFYGESGGQIGDSGVIKSNDGIFHVKDTKKYGDTIIHIGTMIDGKFNIGNTVSVSIDRKKRKRITLNHSAIHLLHATLHQILGSNAIQKGSLVHEKYLSLDFSYFDKISIDTINTIEHTVNMQIRNNLKIVTDYMSLNNALNIGAIALFKEKYHSEVRVLKIGFAIGNVLCKNCTSRIVIIGNDTRESGPILKSALAAGLSCSGVSSLLIGTIPTPAISYLTQFFNADVGIAISASHNPFDDNGIKFFSKSGKKLSKKIENHIEKELLEIVYKKNNFLCQKKYQQFNAINQYLKFCESTIPNHHLNLKGLNIVVDCANGATYQIAPTLLRKLGANVIAISCQPNGININHECGTTNIFPLRYRVLKEKADLGIAYDGDGDRLIMIDHLGNVVDGDQILYILVRDRIKNKKFHGGVVGTLMSNMGLELALKRLGVPFLRAHIGDRNILKALEENGWTLGAENSGHIILLEHSFTGDAIIAGLQILSIIVHDNTTLKNLCKGIKLLPQILINVQLNQESSNPLDSHIVQHVSAISKKILAGNGRILLRKSGTEPVVRVMVEGTEATKVIKLAYHIANIVKSKKIDLTI</sequence>
<evidence type="ECO:0000256" key="20">
    <source>
        <dbReference type="HAMAP-Rule" id="MF_03133"/>
    </source>
</evidence>
<dbReference type="InterPro" id="IPR018163">
    <property type="entry name" value="Thr/Ala-tRNA-synth_IIc_edit"/>
</dbReference>
<dbReference type="SUPFAM" id="SSF55186">
    <property type="entry name" value="ThrRS/AlaRS common domain"/>
    <property type="match status" value="1"/>
</dbReference>
<dbReference type="FunFam" id="3.40.50.300:FF:000087">
    <property type="entry name" value="Recombinase RecA"/>
    <property type="match status" value="1"/>
</dbReference>
<dbReference type="Gene3D" id="3.30.310.50">
    <property type="entry name" value="Alpha-D-phosphohexomutase, C-terminal domain"/>
    <property type="match status" value="1"/>
</dbReference>
<protein>
    <recommendedName>
        <fullName evidence="5">alanine--tRNA ligase</fullName>
        <ecNumber evidence="5">6.1.1.7</ecNumber>
    </recommendedName>
</protein>
<dbReference type="InterPro" id="IPR020587">
    <property type="entry name" value="RecA_monomer-monomer_interface"/>
</dbReference>
<dbReference type="InterPro" id="IPR020584">
    <property type="entry name" value="DNA_recomb/repair_RecA_CS"/>
</dbReference>
<dbReference type="InterPro" id="IPR018164">
    <property type="entry name" value="Ala-tRNA-synth_IIc_N"/>
</dbReference>
<dbReference type="SUPFAM" id="SSF53738">
    <property type="entry name" value="Phosphoglucomutase, first 3 domains"/>
    <property type="match status" value="3"/>
</dbReference>
<evidence type="ECO:0000256" key="13">
    <source>
        <dbReference type="ARBA" id="ARBA00022842"/>
    </source>
</evidence>
<dbReference type="GO" id="GO:0000049">
    <property type="term" value="F:tRNA binding"/>
    <property type="evidence" value="ECO:0007669"/>
    <property type="project" value="UniProtKB-KW"/>
</dbReference>
<comment type="cofactor">
    <cofactor evidence="1">
        <name>Mg(2+)</name>
        <dbReference type="ChEBI" id="CHEBI:18420"/>
    </cofactor>
</comment>
<dbReference type="SUPFAM" id="SSF52540">
    <property type="entry name" value="P-loop containing nucleoside triphosphate hydrolases"/>
    <property type="match status" value="1"/>
</dbReference>
<dbReference type="NCBIfam" id="TIGR00344">
    <property type="entry name" value="alaS"/>
    <property type="match status" value="1"/>
</dbReference>
<dbReference type="GO" id="GO:0004813">
    <property type="term" value="F:alanine-tRNA ligase activity"/>
    <property type="evidence" value="ECO:0007669"/>
    <property type="project" value="UniProtKB-UniRule"/>
</dbReference>
<dbReference type="PROSITE" id="PS50860">
    <property type="entry name" value="AA_TRNA_LIGASE_II_ALA"/>
    <property type="match status" value="1"/>
</dbReference>
<comment type="catalytic activity">
    <reaction evidence="20">
        <text>tRNA(Ala) + L-alanine + ATP = L-alanyl-tRNA(Ala) + AMP + diphosphate</text>
        <dbReference type="Rhea" id="RHEA:12540"/>
        <dbReference type="Rhea" id="RHEA-COMP:9657"/>
        <dbReference type="Rhea" id="RHEA-COMP:9923"/>
        <dbReference type="ChEBI" id="CHEBI:30616"/>
        <dbReference type="ChEBI" id="CHEBI:33019"/>
        <dbReference type="ChEBI" id="CHEBI:57972"/>
        <dbReference type="ChEBI" id="CHEBI:78442"/>
        <dbReference type="ChEBI" id="CHEBI:78497"/>
        <dbReference type="ChEBI" id="CHEBI:456215"/>
        <dbReference type="EC" id="6.1.1.7"/>
    </reaction>
</comment>
<evidence type="ECO:0000256" key="6">
    <source>
        <dbReference type="ARBA" id="ARBA00022553"/>
    </source>
</evidence>
<dbReference type="Gene3D" id="3.40.120.10">
    <property type="entry name" value="Alpha-D-Glucose-1,6-Bisphosphate, subunit A, domain 3"/>
    <property type="match status" value="3"/>
</dbReference>
<keyword evidence="12 20" id="KW-0067">ATP-binding</keyword>
<dbReference type="InterPro" id="IPR005843">
    <property type="entry name" value="A-D-PHexomutase_C"/>
</dbReference>
<dbReference type="InterPro" id="IPR045864">
    <property type="entry name" value="aa-tRNA-synth_II/BPL/LPL"/>
</dbReference>
<dbReference type="SUPFAM" id="SSF55681">
    <property type="entry name" value="Class II aaRS and biotin synthetases"/>
    <property type="match status" value="1"/>
</dbReference>
<dbReference type="FunFam" id="3.40.120.10:FF:000003">
    <property type="entry name" value="Phosphoglucosamine mutase"/>
    <property type="match status" value="1"/>
</dbReference>
<dbReference type="CDD" id="cd05802">
    <property type="entry name" value="GlmM"/>
    <property type="match status" value="1"/>
</dbReference>
<proteinExistence type="inferred from homology"/>
<dbReference type="InterPro" id="IPR009000">
    <property type="entry name" value="Transl_B-barrel_sf"/>
</dbReference>
<keyword evidence="10 20" id="KW-0547">Nucleotide-binding</keyword>
<dbReference type="InterPro" id="IPR013765">
    <property type="entry name" value="DNA_recomb/repair_RecA"/>
</dbReference>
<comment type="caution">
    <text evidence="20">Lacks conserved residue(s) required for the propagation of feature annotation.</text>
</comment>
<dbReference type="CDD" id="cd00983">
    <property type="entry name" value="RecA"/>
    <property type="match status" value="1"/>
</dbReference>
<dbReference type="HAMAP" id="MF_00036_B">
    <property type="entry name" value="Ala_tRNA_synth_B"/>
    <property type="match status" value="1"/>
</dbReference>
<dbReference type="InterPro" id="IPR002318">
    <property type="entry name" value="Ala-tRNA-lgiase_IIc"/>
</dbReference>
<evidence type="ECO:0000256" key="7">
    <source>
        <dbReference type="ARBA" id="ARBA00022555"/>
    </source>
</evidence>
<dbReference type="NCBIfam" id="TIGR02012">
    <property type="entry name" value="tigrfam_recA"/>
    <property type="match status" value="1"/>
</dbReference>
<reference evidence="25" key="2">
    <citation type="submission" date="2020-05" db="UniProtKB">
        <authorList>
            <consortium name="EnsemblMetazoa"/>
        </authorList>
    </citation>
    <scope>IDENTIFICATION</scope>
    <source>
        <strain evidence="25">IAEA</strain>
    </source>
</reference>
<evidence type="ECO:0000256" key="14">
    <source>
        <dbReference type="ARBA" id="ARBA00022884"/>
    </source>
</evidence>
<keyword evidence="15 20" id="KW-0648">Protein biosynthesis</keyword>
<dbReference type="InterPro" id="IPR036900">
    <property type="entry name" value="A-D-PHexomutase_C_sf"/>
</dbReference>
<keyword evidence="19" id="KW-0413">Isomerase</keyword>
<dbReference type="InterPro" id="IPR020588">
    <property type="entry name" value="RecA_ATP-bd"/>
</dbReference>
<dbReference type="Pfam" id="PF02879">
    <property type="entry name" value="PGM_PMM_II"/>
    <property type="match status" value="1"/>
</dbReference>
<dbReference type="PROSITE" id="PS00321">
    <property type="entry name" value="RECA_1"/>
    <property type="match status" value="1"/>
</dbReference>
<dbReference type="PANTHER" id="PTHR11777:SF9">
    <property type="entry name" value="ALANINE--TRNA LIGASE, CYTOPLASMIC"/>
    <property type="match status" value="1"/>
</dbReference>
<dbReference type="InterPro" id="IPR016066">
    <property type="entry name" value="A-D-PHexomutase_CS"/>
</dbReference>
<keyword evidence="8 20" id="KW-0436">Ligase</keyword>
<dbReference type="GO" id="GO:0003697">
    <property type="term" value="F:single-stranded DNA binding"/>
    <property type="evidence" value="ECO:0007669"/>
    <property type="project" value="InterPro"/>
</dbReference>
<dbReference type="InterPro" id="IPR023033">
    <property type="entry name" value="Ala_tRNA_ligase_euk/bac"/>
</dbReference>
<dbReference type="PROSITE" id="PS50162">
    <property type="entry name" value="RECA_2"/>
    <property type="match status" value="1"/>
</dbReference>
<dbReference type="InterPro" id="IPR049428">
    <property type="entry name" value="RecA-like_N"/>
</dbReference>
<keyword evidence="17 20" id="KW-0030">Aminoacyl-tRNA synthetase</keyword>
<dbReference type="SMART" id="SM00382">
    <property type="entry name" value="AAA"/>
    <property type="match status" value="1"/>
</dbReference>
<dbReference type="GO" id="GO:0005975">
    <property type="term" value="P:carbohydrate metabolic process"/>
    <property type="evidence" value="ECO:0007669"/>
    <property type="project" value="InterPro"/>
</dbReference>
<dbReference type="GO" id="GO:0006281">
    <property type="term" value="P:DNA repair"/>
    <property type="evidence" value="ECO:0007669"/>
    <property type="project" value="InterPro"/>
</dbReference>
<evidence type="ECO:0000256" key="18">
    <source>
        <dbReference type="ARBA" id="ARBA00023172"/>
    </source>
</evidence>
<feature type="domain" description="Alanyl-transfer RNA synthetases family profile" evidence="24">
    <location>
        <begin position="293"/>
        <end position="928"/>
    </location>
</feature>
<dbReference type="InterPro" id="IPR027417">
    <property type="entry name" value="P-loop_NTPase"/>
</dbReference>
<dbReference type="HAMAP" id="MF_00268">
    <property type="entry name" value="RecA"/>
    <property type="match status" value="1"/>
</dbReference>
<dbReference type="EC" id="6.1.1.7" evidence="5"/>
<evidence type="ECO:0000256" key="4">
    <source>
        <dbReference type="ARBA" id="ARBA00010231"/>
    </source>
</evidence>
<dbReference type="EMBL" id="JXJN01027213">
    <property type="status" value="NOT_ANNOTATED_CDS"/>
    <property type="molecule type" value="Genomic_DNA"/>
</dbReference>
<dbReference type="EMBL" id="JXJN01027214">
    <property type="status" value="NOT_ANNOTATED_CDS"/>
    <property type="molecule type" value="Genomic_DNA"/>
</dbReference>
<dbReference type="InterPro" id="IPR018162">
    <property type="entry name" value="Ala-tRNA-ligase_IIc_anticod-bd"/>
</dbReference>
<evidence type="ECO:0000256" key="19">
    <source>
        <dbReference type="ARBA" id="ARBA00023235"/>
    </source>
</evidence>
<comment type="similarity">
    <text evidence="4">Belongs to the phosphohexose mutase family.</text>
</comment>
<dbReference type="EnsemblMetazoa" id="GPPI050829-RA">
    <property type="protein sequence ID" value="GPPI050829-PA"/>
    <property type="gene ID" value="GPPI050829"/>
</dbReference>
<organism evidence="25 26">
    <name type="scientific">Glossina palpalis gambiensis</name>
    <dbReference type="NCBI Taxonomy" id="67801"/>
    <lineage>
        <taxon>Eukaryota</taxon>
        <taxon>Metazoa</taxon>
        <taxon>Ecdysozoa</taxon>
        <taxon>Arthropoda</taxon>
        <taxon>Hexapoda</taxon>
        <taxon>Insecta</taxon>
        <taxon>Pterygota</taxon>
        <taxon>Neoptera</taxon>
        <taxon>Endopterygota</taxon>
        <taxon>Diptera</taxon>
        <taxon>Brachycera</taxon>
        <taxon>Muscomorpha</taxon>
        <taxon>Hippoboscoidea</taxon>
        <taxon>Glossinidae</taxon>
        <taxon>Glossina</taxon>
    </lineage>
</organism>
<evidence type="ECO:0000256" key="9">
    <source>
        <dbReference type="ARBA" id="ARBA00022723"/>
    </source>
</evidence>
<dbReference type="InterPro" id="IPR005845">
    <property type="entry name" value="A-D-PHexomutase_a/b/a-II"/>
</dbReference>
<comment type="function">
    <text evidence="20">Catalyzes the attachment of alanine to tRNA(Ala) in a two-step reaction: alanine is first activated by ATP to form Ala-AMP and then transferred to the acceptor end of tRNA(Ala). Also edits incorrectly charged tRNA(Ala) via its editing domain.</text>
</comment>
<keyword evidence="9" id="KW-0479">Metal-binding</keyword>
<dbReference type="GO" id="GO:0008270">
    <property type="term" value="F:zinc ion binding"/>
    <property type="evidence" value="ECO:0007669"/>
    <property type="project" value="UniProtKB-UniRule"/>
</dbReference>
<dbReference type="SUPFAM" id="SSF50447">
    <property type="entry name" value="Translation proteins"/>
    <property type="match status" value="1"/>
</dbReference>
<dbReference type="GO" id="GO:0006419">
    <property type="term" value="P:alanyl-tRNA aminoacylation"/>
    <property type="evidence" value="ECO:0007669"/>
    <property type="project" value="InterPro"/>
</dbReference>
<evidence type="ECO:0000313" key="25">
    <source>
        <dbReference type="EnsemblMetazoa" id="GPPI050829-PA"/>
    </source>
</evidence>
<dbReference type="InterPro" id="IPR005844">
    <property type="entry name" value="A-D-PHexomutase_a/b/a-I"/>
</dbReference>
<dbReference type="PROSITE" id="PS50163">
    <property type="entry name" value="RECA_3"/>
    <property type="match status" value="1"/>
</dbReference>
<feature type="domain" description="RecA family profile 2" evidence="23">
    <location>
        <begin position="201"/>
        <end position="274"/>
    </location>
</feature>
<evidence type="ECO:0000256" key="10">
    <source>
        <dbReference type="ARBA" id="ARBA00022741"/>
    </source>
</evidence>
<dbReference type="Gene3D" id="3.30.980.10">
    <property type="entry name" value="Threonyl-trna Synthetase, Chain A, domain 2"/>
    <property type="match status" value="1"/>
</dbReference>
<dbReference type="GO" id="GO:0008966">
    <property type="term" value="F:phosphoglucosamine mutase activity"/>
    <property type="evidence" value="ECO:0007669"/>
    <property type="project" value="InterPro"/>
</dbReference>
<evidence type="ECO:0000256" key="1">
    <source>
        <dbReference type="ARBA" id="ARBA00001946"/>
    </source>
</evidence>
<keyword evidence="16" id="KW-0238">DNA-binding</keyword>
<name>A0A1B0C6Y2_9MUSC</name>
<dbReference type="FunFam" id="2.40.30.130:FF:000001">
    <property type="entry name" value="Alanine--tRNA ligase"/>
    <property type="match status" value="1"/>
</dbReference>
<dbReference type="SUPFAM" id="SSF55957">
    <property type="entry name" value="Phosphoglucomutase, C-terminal domain"/>
    <property type="match status" value="1"/>
</dbReference>
<dbReference type="VEuPathDB" id="VectorBase:GPPI050829"/>
<dbReference type="InterPro" id="IPR006352">
    <property type="entry name" value="GlmM_bact"/>
</dbReference>
<evidence type="ECO:0000259" key="23">
    <source>
        <dbReference type="PROSITE" id="PS50163"/>
    </source>
</evidence>
<evidence type="ECO:0000256" key="8">
    <source>
        <dbReference type="ARBA" id="ARBA00022598"/>
    </source>
</evidence>
<dbReference type="EMBL" id="JXJN01027212">
    <property type="status" value="NOT_ANNOTATED_CDS"/>
    <property type="molecule type" value="Genomic_DNA"/>
</dbReference>
<dbReference type="GO" id="GO:0045892">
    <property type="term" value="P:negative regulation of DNA-templated transcription"/>
    <property type="evidence" value="ECO:0007669"/>
    <property type="project" value="TreeGrafter"/>
</dbReference>
<dbReference type="InterPro" id="IPR005846">
    <property type="entry name" value="A-D-PHexomutase_a/b/a-III"/>
</dbReference>
<dbReference type="GO" id="GO:0000287">
    <property type="term" value="F:magnesium ion binding"/>
    <property type="evidence" value="ECO:0007669"/>
    <property type="project" value="InterPro"/>
</dbReference>
<keyword evidence="13" id="KW-0460">Magnesium</keyword>
<dbReference type="GO" id="GO:0140664">
    <property type="term" value="F:ATP-dependent DNA damage sensor activity"/>
    <property type="evidence" value="ECO:0007669"/>
    <property type="project" value="InterPro"/>
</dbReference>
<dbReference type="Proteomes" id="UP000092460">
    <property type="component" value="Unassembled WGS sequence"/>
</dbReference>
<evidence type="ECO:0000259" key="22">
    <source>
        <dbReference type="PROSITE" id="PS50162"/>
    </source>
</evidence>
<evidence type="ECO:0000256" key="3">
    <source>
        <dbReference type="ARBA" id="ARBA00009391"/>
    </source>
</evidence>
<dbReference type="STRING" id="67801.A0A1B0C6Y2"/>
<dbReference type="PROSITE" id="PS00710">
    <property type="entry name" value="PGM_PMM"/>
    <property type="match status" value="1"/>
</dbReference>
<evidence type="ECO:0000256" key="11">
    <source>
        <dbReference type="ARBA" id="ARBA00022833"/>
    </source>
</evidence>
<dbReference type="SUPFAM" id="SSF101353">
    <property type="entry name" value="Putative anticodon-binding domain of alanyl-tRNA synthetase (AlaRS)"/>
    <property type="match status" value="1"/>
</dbReference>
<evidence type="ECO:0000256" key="21">
    <source>
        <dbReference type="RuleBase" id="RU003422"/>
    </source>
</evidence>
<dbReference type="PRINTS" id="PR00142">
    <property type="entry name" value="RECA"/>
</dbReference>
<dbReference type="HAMAP" id="MF_01554_B">
    <property type="entry name" value="GlmM_B"/>
    <property type="match status" value="1"/>
</dbReference>
<dbReference type="InterPro" id="IPR016055">
    <property type="entry name" value="A-D-PHexomutase_a/b/a-I/II/III"/>
</dbReference>
<comment type="subunit">
    <text evidence="20">Monomer.</text>
</comment>
<dbReference type="CDD" id="cd00673">
    <property type="entry name" value="AlaRS_core"/>
    <property type="match status" value="1"/>
</dbReference>
<dbReference type="Pfam" id="PF02880">
    <property type="entry name" value="PGM_PMM_III"/>
    <property type="match status" value="1"/>
</dbReference>
<evidence type="ECO:0000256" key="5">
    <source>
        <dbReference type="ARBA" id="ARBA00013168"/>
    </source>
</evidence>
<evidence type="ECO:0000256" key="2">
    <source>
        <dbReference type="ARBA" id="ARBA00008226"/>
    </source>
</evidence>
<dbReference type="InterPro" id="IPR003593">
    <property type="entry name" value="AAA+_ATPase"/>
</dbReference>
<dbReference type="InterPro" id="IPR050058">
    <property type="entry name" value="Ala-tRNA_ligase"/>
</dbReference>
<keyword evidence="7 20" id="KW-0820">tRNA-binding</keyword>
<evidence type="ECO:0000256" key="12">
    <source>
        <dbReference type="ARBA" id="ARBA00022840"/>
    </source>
</evidence>
<keyword evidence="18" id="KW-0233">DNA recombination</keyword>
<dbReference type="GO" id="GO:0005829">
    <property type="term" value="C:cytosol"/>
    <property type="evidence" value="ECO:0007669"/>
    <property type="project" value="TreeGrafter"/>
</dbReference>
<comment type="similarity">
    <text evidence="3 21">Belongs to the RecA family.</text>
</comment>
<dbReference type="NCBIfam" id="NF008139">
    <property type="entry name" value="PRK10887.1"/>
    <property type="match status" value="1"/>
</dbReference>
<dbReference type="InterPro" id="IPR018165">
    <property type="entry name" value="Ala-tRNA-synth_IIc_core"/>
</dbReference>
<keyword evidence="6" id="KW-0597">Phosphoprotein</keyword>
<evidence type="ECO:0000256" key="15">
    <source>
        <dbReference type="ARBA" id="ARBA00022917"/>
    </source>
</evidence>
<dbReference type="PANTHER" id="PTHR11777">
    <property type="entry name" value="ALANYL-TRNA SYNTHETASE"/>
    <property type="match status" value="1"/>
</dbReference>
<dbReference type="Pfam" id="PF01411">
    <property type="entry name" value="tRNA-synt_2c"/>
    <property type="match status" value="1"/>
</dbReference>